<dbReference type="EMBL" id="JABCUI010000002">
    <property type="protein sequence ID" value="NMW87250.1"/>
    <property type="molecule type" value="Genomic_DNA"/>
</dbReference>
<name>A0A2X2YMJ2_9ACTO</name>
<reference evidence="2 5" key="2">
    <citation type="submission" date="2020-04" db="EMBL/GenBank/DDBJ databases">
        <title>Antimicrobial susceptibility and clonality of vaginal-derived multi-drug resistant Mobiluncus isolates in China.</title>
        <authorList>
            <person name="Zhang X."/>
        </authorList>
    </citation>
    <scope>NUCLEOTIDE SEQUENCE [LARGE SCALE GENOMIC DNA]</scope>
    <source>
        <strain evidence="2 5">19</strain>
    </source>
</reference>
<dbReference type="Proteomes" id="UP000553981">
    <property type="component" value="Unassembled WGS sequence"/>
</dbReference>
<dbReference type="GeneID" id="55565024"/>
<proteinExistence type="predicted"/>
<evidence type="ECO:0000313" key="4">
    <source>
        <dbReference type="Proteomes" id="UP000250245"/>
    </source>
</evidence>
<reference evidence="3 4" key="1">
    <citation type="submission" date="2018-06" db="EMBL/GenBank/DDBJ databases">
        <authorList>
            <consortium name="Pathogen Informatics"/>
            <person name="Doyle S."/>
        </authorList>
    </citation>
    <scope>NUCLEOTIDE SEQUENCE [LARGE SCALE GENOMIC DNA]</scope>
    <source>
        <strain evidence="3 4">NCTC11820</strain>
    </source>
</reference>
<dbReference type="Proteomes" id="UP000250245">
    <property type="component" value="Unassembled WGS sequence"/>
</dbReference>
<feature type="compositionally biased region" description="Basic and acidic residues" evidence="1">
    <location>
        <begin position="123"/>
        <end position="141"/>
    </location>
</feature>
<evidence type="ECO:0000256" key="1">
    <source>
        <dbReference type="SAM" id="MobiDB-lite"/>
    </source>
</evidence>
<protein>
    <submittedName>
        <fullName evidence="3">Uncharacterized protein</fullName>
    </submittedName>
</protein>
<accession>A0A2X2YMJ2</accession>
<evidence type="ECO:0000313" key="2">
    <source>
        <dbReference type="EMBL" id="NMW87250.1"/>
    </source>
</evidence>
<dbReference type="AlphaFoldDB" id="A0A2X2YMJ2"/>
<organism evidence="3 4">
    <name type="scientific">Mobiluncus curtisii</name>
    <dbReference type="NCBI Taxonomy" id="2051"/>
    <lineage>
        <taxon>Bacteria</taxon>
        <taxon>Bacillati</taxon>
        <taxon>Actinomycetota</taxon>
        <taxon>Actinomycetes</taxon>
        <taxon>Actinomycetales</taxon>
        <taxon>Actinomycetaceae</taxon>
        <taxon>Mobiluncus</taxon>
    </lineage>
</organism>
<evidence type="ECO:0000313" key="3">
    <source>
        <dbReference type="EMBL" id="SQB65636.1"/>
    </source>
</evidence>
<dbReference type="EMBL" id="UASJ01000001">
    <property type="protein sequence ID" value="SQB65636.1"/>
    <property type="molecule type" value="Genomic_DNA"/>
</dbReference>
<dbReference type="RefSeq" id="WP_013189010.1">
    <property type="nucleotide sequence ID" value="NZ_CP068112.1"/>
</dbReference>
<gene>
    <name evidence="2" type="ORF">HHJ67_05725</name>
    <name evidence="3" type="ORF">NCTC11820_01706</name>
</gene>
<evidence type="ECO:0000313" key="5">
    <source>
        <dbReference type="Proteomes" id="UP000553981"/>
    </source>
</evidence>
<feature type="region of interest" description="Disordered" evidence="1">
    <location>
        <begin position="63"/>
        <end position="141"/>
    </location>
</feature>
<sequence length="469" mass="48650">MAATRYLVEGDRLDVLIGQVKRMGRRVTVLKAEKVRKGGLAGMFAKEHYEVLVEVEGVGEPPQSFRNATGTPAAAAAAASTKPKPIHKTLSEQADEAGWGQKKQAPPGAREPGDTAAVPAAKTVRDDDGAISPTKKDPGLEHLLDEARSQLSSNTEAAQAQLEAQMAQMGIGDAAALINDTKPESGIPAVAGEASAVTGAIGSLTRPASGAFDARLQGAAAPGATAGRIITSTPRVAPGPKLPAAALSELGFPAELFAGVPGGEKLAEAVANGTVDTSEMALNDVVAALPEPVPLLEKPGSTIVVVGSSPISLSIVETAQRLAGRLGQDAYCVLGGPKTTLPGEALRARSGEELKSLMEEHPGQTCVLALADSLIEAHRRTMAKLISVIYVDQTWAVVDARNPADKIESWIRGLPDAIRPDALAVQRIWESDHPGALFEVGIPIGMLDGVPARGEAWKMLLEDIFAGAH</sequence>